<dbReference type="InterPro" id="IPR028366">
    <property type="entry name" value="PhoU"/>
</dbReference>
<dbReference type="InterPro" id="IPR002575">
    <property type="entry name" value="Aminoglycoside_PTrfase"/>
</dbReference>
<dbReference type="EMBL" id="FZOC01000003">
    <property type="protein sequence ID" value="SNR89882.1"/>
    <property type="molecule type" value="Genomic_DNA"/>
</dbReference>
<dbReference type="Pfam" id="PF01636">
    <property type="entry name" value="APH"/>
    <property type="match status" value="1"/>
</dbReference>
<organism evidence="4 5">
    <name type="scientific">Humidesulfovibrio mexicanus</name>
    <dbReference type="NCBI Taxonomy" id="147047"/>
    <lineage>
        <taxon>Bacteria</taxon>
        <taxon>Pseudomonadati</taxon>
        <taxon>Thermodesulfobacteriota</taxon>
        <taxon>Desulfovibrionia</taxon>
        <taxon>Desulfovibrionales</taxon>
        <taxon>Desulfovibrionaceae</taxon>
        <taxon>Humidesulfovibrio</taxon>
    </lineage>
</organism>
<proteinExistence type="inferred from homology"/>
<dbReference type="PANTHER" id="PTHR42930">
    <property type="entry name" value="PHOSPHATE-SPECIFIC TRANSPORT SYSTEM ACCESSORY PROTEIN PHOU"/>
    <property type="match status" value="1"/>
</dbReference>
<dbReference type="SUPFAM" id="SSF109755">
    <property type="entry name" value="PhoU-like"/>
    <property type="match status" value="1"/>
</dbReference>
<protein>
    <submittedName>
        <fullName evidence="4">Phosphate uptake regulator</fullName>
    </submittedName>
</protein>
<dbReference type="PANTHER" id="PTHR42930:SF3">
    <property type="entry name" value="PHOSPHATE-SPECIFIC TRANSPORT SYSTEM ACCESSORY PROTEIN PHOU"/>
    <property type="match status" value="1"/>
</dbReference>
<dbReference type="Gene3D" id="3.90.1200.10">
    <property type="match status" value="1"/>
</dbReference>
<feature type="domain" description="PhoU" evidence="3">
    <location>
        <begin position="118"/>
        <end position="197"/>
    </location>
</feature>
<feature type="domain" description="PhoU" evidence="3">
    <location>
        <begin position="19"/>
        <end position="97"/>
    </location>
</feature>
<comment type="similarity">
    <text evidence="1">Belongs to the PhoU family.</text>
</comment>
<evidence type="ECO:0000259" key="2">
    <source>
        <dbReference type="Pfam" id="PF01636"/>
    </source>
</evidence>
<dbReference type="AlphaFoldDB" id="A0A239A374"/>
<evidence type="ECO:0000313" key="4">
    <source>
        <dbReference type="EMBL" id="SNR89882.1"/>
    </source>
</evidence>
<dbReference type="InterPro" id="IPR038078">
    <property type="entry name" value="PhoU-like_sf"/>
</dbReference>
<keyword evidence="5" id="KW-1185">Reference proteome</keyword>
<sequence length="547" mass="61900">MNSLEGLEENFRFLVLEVTGQMSDTRAFVAAPSHELYDKVVSRDDYIDNLKNIVEDKCYSRIHGARGLSKRDIDRIRGVQIISANLERIADYCVNIAGQMRYLKDLSVLSRHKPGPLFDIIEDGLSRILEVRSRAEVAGALSICRAEFDLDSLYKDAFDALMEEMRLGRDVQNGVTAIFIFRYLERIGDSLLNIGEALLFSVIGEKIKIEQFQALQQTLSKTGFEGDLGDIDFRSIWGTRSGCRIGRVSPKAAPSDVAQGGIFKEGNLKKIRRERENLEFWARVSPGTGPRIFSYHEEGDSASMLVEFLPGCTWTEVVLTAAEDVLEDAIFIFEQTVGDIWRSTLEKGEAPLDAMGQLSERMAAVRHVHPDFFRQAAQLGAAAIPGTEELVARCRDIEGALRAPMTVLLHGDFNANNIVFDQGAPRVHYVDLHRTRRGDFVQDVSVFLVSFFRIPVFESAMRRRINHMIASFYDYAADFADDIGDATWQARLAMGLARSFATSTRFELNYDFAREMFQRAHYLMEGLAAHQGKPWEDYRLPRPILFY</sequence>
<evidence type="ECO:0000313" key="5">
    <source>
        <dbReference type="Proteomes" id="UP000198324"/>
    </source>
</evidence>
<evidence type="ECO:0000259" key="3">
    <source>
        <dbReference type="Pfam" id="PF01895"/>
    </source>
</evidence>
<dbReference type="SUPFAM" id="SSF56112">
    <property type="entry name" value="Protein kinase-like (PK-like)"/>
    <property type="match status" value="1"/>
</dbReference>
<dbReference type="GO" id="GO:0045936">
    <property type="term" value="P:negative regulation of phosphate metabolic process"/>
    <property type="evidence" value="ECO:0007669"/>
    <property type="project" value="InterPro"/>
</dbReference>
<dbReference type="GO" id="GO:0030643">
    <property type="term" value="P:intracellular phosphate ion homeostasis"/>
    <property type="evidence" value="ECO:0007669"/>
    <property type="project" value="InterPro"/>
</dbReference>
<reference evidence="4 5" key="1">
    <citation type="submission" date="2017-06" db="EMBL/GenBank/DDBJ databases">
        <authorList>
            <person name="Kim H.J."/>
            <person name="Triplett B.A."/>
        </authorList>
    </citation>
    <scope>NUCLEOTIDE SEQUENCE [LARGE SCALE GENOMIC DNA]</scope>
    <source>
        <strain evidence="4 5">DSM 13116</strain>
    </source>
</reference>
<dbReference type="OrthoDB" id="3806873at2"/>
<dbReference type="Pfam" id="PF01895">
    <property type="entry name" value="PhoU"/>
    <property type="match status" value="2"/>
</dbReference>
<gene>
    <name evidence="4" type="ORF">SAMN04488503_1789</name>
</gene>
<dbReference type="InterPro" id="IPR011009">
    <property type="entry name" value="Kinase-like_dom_sf"/>
</dbReference>
<feature type="domain" description="Aminoglycoside phosphotransferase" evidence="2">
    <location>
        <begin position="268"/>
        <end position="455"/>
    </location>
</feature>
<evidence type="ECO:0000256" key="1">
    <source>
        <dbReference type="ARBA" id="ARBA00008107"/>
    </source>
</evidence>
<accession>A0A239A374</accession>
<dbReference type="InterPro" id="IPR026022">
    <property type="entry name" value="PhoU_dom"/>
</dbReference>
<name>A0A239A374_9BACT</name>
<dbReference type="Gene3D" id="1.20.58.220">
    <property type="entry name" value="Phosphate transport system protein phou homolog 2, domain 2"/>
    <property type="match status" value="1"/>
</dbReference>
<dbReference type="RefSeq" id="WP_089273871.1">
    <property type="nucleotide sequence ID" value="NZ_FZOC01000003.1"/>
</dbReference>
<dbReference type="Proteomes" id="UP000198324">
    <property type="component" value="Unassembled WGS sequence"/>
</dbReference>